<dbReference type="SUPFAM" id="SSF46689">
    <property type="entry name" value="Homeodomain-like"/>
    <property type="match status" value="1"/>
</dbReference>
<dbReference type="GO" id="GO:0003700">
    <property type="term" value="F:DNA-binding transcription factor activity"/>
    <property type="evidence" value="ECO:0007669"/>
    <property type="project" value="TreeGrafter"/>
</dbReference>
<evidence type="ECO:0000259" key="7">
    <source>
        <dbReference type="PROSITE" id="PS50977"/>
    </source>
</evidence>
<dbReference type="SUPFAM" id="SSF48498">
    <property type="entry name" value="Tetracyclin repressor-like, C-terminal domain"/>
    <property type="match status" value="1"/>
</dbReference>
<dbReference type="RefSeq" id="WP_169586749.1">
    <property type="nucleotide sequence ID" value="NZ_VCQU01000003.1"/>
</dbReference>
<dbReference type="Proteomes" id="UP000535543">
    <property type="component" value="Unassembled WGS sequence"/>
</dbReference>
<keyword evidence="2" id="KW-0805">Transcription regulation</keyword>
<dbReference type="GO" id="GO:0045892">
    <property type="term" value="P:negative regulation of DNA-templated transcription"/>
    <property type="evidence" value="ECO:0007669"/>
    <property type="project" value="InterPro"/>
</dbReference>
<comment type="caution">
    <text evidence="8">The sequence shown here is derived from an EMBL/GenBank/DDBJ whole genome shotgun (WGS) entry which is preliminary data.</text>
</comment>
<evidence type="ECO:0000256" key="2">
    <source>
        <dbReference type="ARBA" id="ARBA00023015"/>
    </source>
</evidence>
<keyword evidence="1" id="KW-0678">Repressor</keyword>
<gene>
    <name evidence="8" type="ORF">FGL95_11545</name>
</gene>
<evidence type="ECO:0000256" key="3">
    <source>
        <dbReference type="ARBA" id="ARBA00023125"/>
    </source>
</evidence>
<feature type="domain" description="HTH tetR-type" evidence="7">
    <location>
        <begin position="25"/>
        <end position="85"/>
    </location>
</feature>
<keyword evidence="4" id="KW-0804">Transcription</keyword>
<dbReference type="PRINTS" id="PR00400">
    <property type="entry name" value="TETREPRESSOR"/>
</dbReference>
<dbReference type="PANTHER" id="PTHR30055">
    <property type="entry name" value="HTH-TYPE TRANSCRIPTIONAL REGULATOR RUTR"/>
    <property type="match status" value="1"/>
</dbReference>
<dbReference type="EMBL" id="VCQU01000003">
    <property type="protein sequence ID" value="NMN95668.1"/>
    <property type="molecule type" value="Genomic_DNA"/>
</dbReference>
<evidence type="ECO:0000256" key="1">
    <source>
        <dbReference type="ARBA" id="ARBA00022491"/>
    </source>
</evidence>
<proteinExistence type="predicted"/>
<dbReference type="InterPro" id="IPR009057">
    <property type="entry name" value="Homeodomain-like_sf"/>
</dbReference>
<dbReference type="InterPro" id="IPR050109">
    <property type="entry name" value="HTH-type_TetR-like_transc_reg"/>
</dbReference>
<sequence>MSVDEQRARAGADASKPRRALGRPAIPRERIVATALQIVDEEGPDALSMRTLAQRLESGTATLYRHFSDRSELVAEVVDLMFADVDIEAIDVDGLVWQDAARGLARAMFENFAKHRHAASLLADTVPIGPHALEVREKCLELLLANGFPVELAARAYVALARHVVGFAIQLRNVPAEQIDAALLSTFFHTLDPAAFQATHAVADFLPASLEEEFAFGLDLLIDGLVSLHDRHVQGVTPARD</sequence>
<dbReference type="GO" id="GO:0046677">
    <property type="term" value="P:response to antibiotic"/>
    <property type="evidence" value="ECO:0007669"/>
    <property type="project" value="InterPro"/>
</dbReference>
<dbReference type="InterPro" id="IPR004111">
    <property type="entry name" value="Repressor_TetR_C"/>
</dbReference>
<keyword evidence="9" id="KW-1185">Reference proteome</keyword>
<organism evidence="8 9">
    <name type="scientific">Antrihabitans stalactiti</name>
    <dbReference type="NCBI Taxonomy" id="2584121"/>
    <lineage>
        <taxon>Bacteria</taxon>
        <taxon>Bacillati</taxon>
        <taxon>Actinomycetota</taxon>
        <taxon>Actinomycetes</taxon>
        <taxon>Mycobacteriales</taxon>
        <taxon>Nocardiaceae</taxon>
        <taxon>Antrihabitans</taxon>
    </lineage>
</organism>
<dbReference type="Gene3D" id="1.10.357.10">
    <property type="entry name" value="Tetracycline Repressor, domain 2"/>
    <property type="match status" value="1"/>
</dbReference>
<reference evidence="8 9" key="2">
    <citation type="submission" date="2020-06" db="EMBL/GenBank/DDBJ databases">
        <title>Antribacter stalactiti gen. nov., sp. nov., a new member of the family Nacardiaceae isolated from a cave.</title>
        <authorList>
            <person name="Kim I.S."/>
        </authorList>
    </citation>
    <scope>NUCLEOTIDE SEQUENCE [LARGE SCALE GENOMIC DNA]</scope>
    <source>
        <strain evidence="8 9">YC2-7</strain>
    </source>
</reference>
<dbReference type="GO" id="GO:0000976">
    <property type="term" value="F:transcription cis-regulatory region binding"/>
    <property type="evidence" value="ECO:0007669"/>
    <property type="project" value="TreeGrafter"/>
</dbReference>
<protein>
    <submittedName>
        <fullName evidence="8">TetR/AcrR family transcriptional regulator</fullName>
    </submittedName>
</protein>
<reference evidence="8 9" key="1">
    <citation type="submission" date="2019-05" db="EMBL/GenBank/DDBJ databases">
        <authorList>
            <person name="Lee S.D."/>
        </authorList>
    </citation>
    <scope>NUCLEOTIDE SEQUENCE [LARGE SCALE GENOMIC DNA]</scope>
    <source>
        <strain evidence="8 9">YC2-7</strain>
    </source>
</reference>
<dbReference type="InterPro" id="IPR036271">
    <property type="entry name" value="Tet_transcr_reg_TetR-rel_C_sf"/>
</dbReference>
<dbReference type="PANTHER" id="PTHR30055:SF151">
    <property type="entry name" value="TRANSCRIPTIONAL REGULATORY PROTEIN"/>
    <property type="match status" value="1"/>
</dbReference>
<evidence type="ECO:0000313" key="8">
    <source>
        <dbReference type="EMBL" id="NMN95668.1"/>
    </source>
</evidence>
<evidence type="ECO:0000256" key="6">
    <source>
        <dbReference type="SAM" id="MobiDB-lite"/>
    </source>
</evidence>
<dbReference type="AlphaFoldDB" id="A0A848KDK9"/>
<dbReference type="InterPro" id="IPR001647">
    <property type="entry name" value="HTH_TetR"/>
</dbReference>
<feature type="DNA-binding region" description="H-T-H motif" evidence="5">
    <location>
        <begin position="48"/>
        <end position="67"/>
    </location>
</feature>
<evidence type="ECO:0000256" key="5">
    <source>
        <dbReference type="PROSITE-ProRule" id="PRU00335"/>
    </source>
</evidence>
<dbReference type="PROSITE" id="PS50977">
    <property type="entry name" value="HTH_TETR_2"/>
    <property type="match status" value="1"/>
</dbReference>
<dbReference type="Pfam" id="PF00440">
    <property type="entry name" value="TetR_N"/>
    <property type="match status" value="1"/>
</dbReference>
<evidence type="ECO:0000256" key="4">
    <source>
        <dbReference type="ARBA" id="ARBA00023163"/>
    </source>
</evidence>
<evidence type="ECO:0000313" key="9">
    <source>
        <dbReference type="Proteomes" id="UP000535543"/>
    </source>
</evidence>
<dbReference type="Pfam" id="PF02909">
    <property type="entry name" value="TetR_C_1"/>
    <property type="match status" value="1"/>
</dbReference>
<feature type="compositionally biased region" description="Basic and acidic residues" evidence="6">
    <location>
        <begin position="1"/>
        <end position="10"/>
    </location>
</feature>
<accession>A0A848KDK9</accession>
<feature type="region of interest" description="Disordered" evidence="6">
    <location>
        <begin position="1"/>
        <end position="20"/>
    </location>
</feature>
<keyword evidence="3 5" id="KW-0238">DNA-binding</keyword>
<name>A0A848KDK9_9NOCA</name>
<dbReference type="InterPro" id="IPR003012">
    <property type="entry name" value="Tet_transcr_reg_TetR"/>
</dbReference>